<dbReference type="Proteomes" id="UP001230005">
    <property type="component" value="Unassembled WGS sequence"/>
</dbReference>
<sequence>MKKWILGFLAVYLVIGMFWFFGNNDEDVVSTESIDVSIFEENFTEQSIRSFDLSDESSKQNNITYWLRNPNLKPYVRDYHERGGGETDDPETQIMTFFAMAQYEEVELLSSYIRPDKSHLDFQGINVLEMSDKAAEYAKSITRNHTINSVYLSEPMYANEEEVSYHVTIIFEDETQVTLNNVTLVRMSDTESWHLDSTLTQIVERIERKVKN</sequence>
<keyword evidence="1" id="KW-0472">Membrane</keyword>
<dbReference type="EMBL" id="JAUSUG010000011">
    <property type="protein sequence ID" value="MDQ0255599.1"/>
    <property type="molecule type" value="Genomic_DNA"/>
</dbReference>
<organism evidence="2 3">
    <name type="scientific">Evansella vedderi</name>
    <dbReference type="NCBI Taxonomy" id="38282"/>
    <lineage>
        <taxon>Bacteria</taxon>
        <taxon>Bacillati</taxon>
        <taxon>Bacillota</taxon>
        <taxon>Bacilli</taxon>
        <taxon>Bacillales</taxon>
        <taxon>Bacillaceae</taxon>
        <taxon>Evansella</taxon>
    </lineage>
</organism>
<keyword evidence="3" id="KW-1185">Reference proteome</keyword>
<evidence type="ECO:0000313" key="3">
    <source>
        <dbReference type="Proteomes" id="UP001230005"/>
    </source>
</evidence>
<protein>
    <submittedName>
        <fullName evidence="2">Uncharacterized protein</fullName>
    </submittedName>
</protein>
<keyword evidence="1" id="KW-0812">Transmembrane</keyword>
<dbReference type="RefSeq" id="WP_307326598.1">
    <property type="nucleotide sequence ID" value="NZ_JAUSUG010000011.1"/>
</dbReference>
<comment type="caution">
    <text evidence="2">The sequence shown here is derived from an EMBL/GenBank/DDBJ whole genome shotgun (WGS) entry which is preliminary data.</text>
</comment>
<proteinExistence type="predicted"/>
<accession>A0ABT9ZWK1</accession>
<evidence type="ECO:0000256" key="1">
    <source>
        <dbReference type="SAM" id="Phobius"/>
    </source>
</evidence>
<evidence type="ECO:0000313" key="2">
    <source>
        <dbReference type="EMBL" id="MDQ0255599.1"/>
    </source>
</evidence>
<feature type="transmembrane region" description="Helical" evidence="1">
    <location>
        <begin position="5"/>
        <end position="22"/>
    </location>
</feature>
<reference evidence="2 3" key="1">
    <citation type="submission" date="2023-07" db="EMBL/GenBank/DDBJ databases">
        <title>Genomic Encyclopedia of Type Strains, Phase IV (KMG-IV): sequencing the most valuable type-strain genomes for metagenomic binning, comparative biology and taxonomic classification.</title>
        <authorList>
            <person name="Goeker M."/>
        </authorList>
    </citation>
    <scope>NUCLEOTIDE SEQUENCE [LARGE SCALE GENOMIC DNA]</scope>
    <source>
        <strain evidence="2 3">DSM 9768</strain>
    </source>
</reference>
<keyword evidence="1" id="KW-1133">Transmembrane helix</keyword>
<gene>
    <name evidence="2" type="ORF">J2S74_002981</name>
</gene>
<name>A0ABT9ZWK1_9BACI</name>